<protein>
    <submittedName>
        <fullName evidence="1">Uncharacterized protein</fullName>
    </submittedName>
</protein>
<name>A0A6H2A2X8_9ZZZZ</name>
<dbReference type="AlphaFoldDB" id="A0A6H2A2X8"/>
<evidence type="ECO:0000313" key="1">
    <source>
        <dbReference type="EMBL" id="QJA53865.1"/>
    </source>
</evidence>
<organism evidence="1">
    <name type="scientific">viral metagenome</name>
    <dbReference type="NCBI Taxonomy" id="1070528"/>
    <lineage>
        <taxon>unclassified sequences</taxon>
        <taxon>metagenomes</taxon>
        <taxon>organismal metagenomes</taxon>
    </lineage>
</organism>
<proteinExistence type="predicted"/>
<reference evidence="1" key="1">
    <citation type="submission" date="2020-03" db="EMBL/GenBank/DDBJ databases">
        <title>The deep terrestrial virosphere.</title>
        <authorList>
            <person name="Holmfeldt K."/>
            <person name="Nilsson E."/>
            <person name="Simone D."/>
            <person name="Lopez-Fernandez M."/>
            <person name="Wu X."/>
            <person name="de Brujin I."/>
            <person name="Lundin D."/>
            <person name="Andersson A."/>
            <person name="Bertilsson S."/>
            <person name="Dopson M."/>
        </authorList>
    </citation>
    <scope>NUCLEOTIDE SEQUENCE</scope>
    <source>
        <strain evidence="1">TM448A04093</strain>
    </source>
</reference>
<dbReference type="EMBL" id="MT144457">
    <property type="protein sequence ID" value="QJA53865.1"/>
    <property type="molecule type" value="Genomic_DNA"/>
</dbReference>
<accession>A0A6H2A2X8</accession>
<gene>
    <name evidence="1" type="ORF">TM448A04093_0012</name>
</gene>
<sequence length="230" mass="25165">MPRGTPDYKIYGEIAARLGSVVTLDRQGDVVWIDNFEAPVLKWDRAYVFGGEAPVLSSTYVYEGAQSVMLSCGAVINSVSRISRSWGLLRPGKLGVELWVQGETDAPGYLELTLGIFNGTQEATAELRYDSTAQTITIVTATGNFGVATNAMMRLNQNYWLPIKLVVDSQTGLYTRLIVGGQIIDLSAYGLVMGALNASRYIYAIIEQNGIAARITRMYIDSFILTQNEG</sequence>